<feature type="region of interest" description="Disordered" evidence="1">
    <location>
        <begin position="30"/>
        <end position="53"/>
    </location>
</feature>
<evidence type="ECO:0000256" key="1">
    <source>
        <dbReference type="SAM" id="MobiDB-lite"/>
    </source>
</evidence>
<dbReference type="Proteomes" id="UP000324748">
    <property type="component" value="Unassembled WGS sequence"/>
</dbReference>
<sequence>MSADLSPFQIFQLLKSALGLKGAQLGPAKDTYVPSGDLDAERETTNGSETVFY</sequence>
<organism evidence="2 4">
    <name type="scientific">Puccinia graminis f. sp. tritici</name>
    <dbReference type="NCBI Taxonomy" id="56615"/>
    <lineage>
        <taxon>Eukaryota</taxon>
        <taxon>Fungi</taxon>
        <taxon>Dikarya</taxon>
        <taxon>Basidiomycota</taxon>
        <taxon>Pucciniomycotina</taxon>
        <taxon>Pucciniomycetes</taxon>
        <taxon>Pucciniales</taxon>
        <taxon>Pucciniaceae</taxon>
        <taxon>Puccinia</taxon>
    </lineage>
</organism>
<dbReference type="EMBL" id="VDEP01000040">
    <property type="protein sequence ID" value="KAA1135248.1"/>
    <property type="molecule type" value="Genomic_DNA"/>
</dbReference>
<accession>A0A5B0M7Y9</accession>
<proteinExistence type="predicted"/>
<name>A0A5B0M7Y9_PUCGR</name>
<evidence type="ECO:0000313" key="2">
    <source>
        <dbReference type="EMBL" id="KAA1072138.1"/>
    </source>
</evidence>
<evidence type="ECO:0000313" key="3">
    <source>
        <dbReference type="EMBL" id="KAA1135248.1"/>
    </source>
</evidence>
<dbReference type="AlphaFoldDB" id="A0A5B0M7Y9"/>
<protein>
    <submittedName>
        <fullName evidence="2">Uncharacterized protein</fullName>
    </submittedName>
</protein>
<evidence type="ECO:0000313" key="4">
    <source>
        <dbReference type="Proteomes" id="UP000324748"/>
    </source>
</evidence>
<keyword evidence="4" id="KW-1185">Reference proteome</keyword>
<gene>
    <name evidence="2" type="ORF">PGT21_028731</name>
    <name evidence="3" type="ORF">PGTUg99_021965</name>
</gene>
<comment type="caution">
    <text evidence="2">The sequence shown here is derived from an EMBL/GenBank/DDBJ whole genome shotgun (WGS) entry which is preliminary data.</text>
</comment>
<dbReference type="Proteomes" id="UP000325313">
    <property type="component" value="Unassembled WGS sequence"/>
</dbReference>
<evidence type="ECO:0000313" key="5">
    <source>
        <dbReference type="Proteomes" id="UP000325313"/>
    </source>
</evidence>
<dbReference type="EMBL" id="VSWC01000170">
    <property type="protein sequence ID" value="KAA1072138.1"/>
    <property type="molecule type" value="Genomic_DNA"/>
</dbReference>
<reference evidence="4 5" key="1">
    <citation type="submission" date="2019-05" db="EMBL/GenBank/DDBJ databases">
        <title>Emergence of the Ug99 lineage of the wheat stem rust pathogen through somatic hybridization.</title>
        <authorList>
            <person name="Li F."/>
            <person name="Upadhyaya N.M."/>
            <person name="Sperschneider J."/>
            <person name="Matny O."/>
            <person name="Nguyen-Phuc H."/>
            <person name="Mago R."/>
            <person name="Raley C."/>
            <person name="Miller M.E."/>
            <person name="Silverstein K.A.T."/>
            <person name="Henningsen E."/>
            <person name="Hirsch C.D."/>
            <person name="Visser B."/>
            <person name="Pretorius Z.A."/>
            <person name="Steffenson B.J."/>
            <person name="Schwessinger B."/>
            <person name="Dodds P.N."/>
            <person name="Figueroa M."/>
        </authorList>
    </citation>
    <scope>NUCLEOTIDE SEQUENCE [LARGE SCALE GENOMIC DNA]</scope>
    <source>
        <strain evidence="2">21-0</strain>
        <strain evidence="3 5">Ug99</strain>
    </source>
</reference>